<feature type="chain" id="PRO_5035271490" evidence="7">
    <location>
        <begin position="19"/>
        <end position="330"/>
    </location>
</feature>
<organism evidence="9 10">
    <name type="scientific">Fusarium oxysporum f. sp. raphani</name>
    <dbReference type="NCBI Taxonomy" id="96318"/>
    <lineage>
        <taxon>Eukaryota</taxon>
        <taxon>Fungi</taxon>
        <taxon>Dikarya</taxon>
        <taxon>Ascomycota</taxon>
        <taxon>Pezizomycotina</taxon>
        <taxon>Sordariomycetes</taxon>
        <taxon>Hypocreomycetidae</taxon>
        <taxon>Hypocreales</taxon>
        <taxon>Nectriaceae</taxon>
        <taxon>Fusarium</taxon>
        <taxon>Fusarium oxysporum species complex</taxon>
    </lineage>
</organism>
<proteinExistence type="predicted"/>
<comment type="subcellular location">
    <subcellularLocation>
        <location evidence="1">Nucleus</location>
    </subcellularLocation>
</comment>
<keyword evidence="3" id="KW-0238">DNA-binding</keyword>
<dbReference type="InterPro" id="IPR004827">
    <property type="entry name" value="bZIP"/>
</dbReference>
<dbReference type="GO" id="GO:0005634">
    <property type="term" value="C:nucleus"/>
    <property type="evidence" value="ECO:0007669"/>
    <property type="project" value="UniProtKB-SubCell"/>
</dbReference>
<evidence type="ECO:0000313" key="9">
    <source>
        <dbReference type="EMBL" id="KAG7429139.1"/>
    </source>
</evidence>
<accession>A0A8J5U5L5</accession>
<keyword evidence="7" id="KW-0732">Signal</keyword>
<dbReference type="PANTHER" id="PTHR19304">
    <property type="entry name" value="CYCLIC-AMP RESPONSE ELEMENT BINDING PROTEIN"/>
    <property type="match status" value="1"/>
</dbReference>
<feature type="domain" description="BZIP" evidence="8">
    <location>
        <begin position="216"/>
        <end position="279"/>
    </location>
</feature>
<dbReference type="CDD" id="cd14687">
    <property type="entry name" value="bZIP_ATF2"/>
    <property type="match status" value="1"/>
</dbReference>
<dbReference type="InterPro" id="IPR051027">
    <property type="entry name" value="bZIP_transcription_factors"/>
</dbReference>
<name>A0A8J5U5L5_FUSOX</name>
<dbReference type="PROSITE" id="PS50217">
    <property type="entry name" value="BZIP"/>
    <property type="match status" value="1"/>
</dbReference>
<dbReference type="GO" id="GO:0003700">
    <property type="term" value="F:DNA-binding transcription factor activity"/>
    <property type="evidence" value="ECO:0007669"/>
    <property type="project" value="InterPro"/>
</dbReference>
<evidence type="ECO:0000313" key="10">
    <source>
        <dbReference type="Proteomes" id="UP000693942"/>
    </source>
</evidence>
<evidence type="ECO:0000256" key="6">
    <source>
        <dbReference type="SAM" id="MobiDB-lite"/>
    </source>
</evidence>
<comment type="caution">
    <text evidence="9">The sequence shown here is derived from an EMBL/GenBank/DDBJ whole genome shotgun (WGS) entry which is preliminary data.</text>
</comment>
<evidence type="ECO:0000256" key="2">
    <source>
        <dbReference type="ARBA" id="ARBA00023015"/>
    </source>
</evidence>
<dbReference type="FunFam" id="1.20.5.170:FF:000053">
    <property type="entry name" value="BZIP transcription factor AtfA"/>
    <property type="match status" value="1"/>
</dbReference>
<evidence type="ECO:0000256" key="4">
    <source>
        <dbReference type="ARBA" id="ARBA00023163"/>
    </source>
</evidence>
<reference evidence="9" key="1">
    <citation type="submission" date="2021-04" db="EMBL/GenBank/DDBJ databases">
        <title>First draft genome resource for Brassicaceae pathogens Fusarium oxysporum f. sp. raphani and Fusarium oxysporum f. sp. rapae.</title>
        <authorList>
            <person name="Asai S."/>
        </authorList>
    </citation>
    <scope>NUCLEOTIDE SEQUENCE</scope>
    <source>
        <strain evidence="9">Tf1262</strain>
    </source>
</reference>
<keyword evidence="5" id="KW-0539">Nucleus</keyword>
<dbReference type="Pfam" id="PF00170">
    <property type="entry name" value="bZIP_1"/>
    <property type="match status" value="1"/>
</dbReference>
<evidence type="ECO:0000256" key="3">
    <source>
        <dbReference type="ARBA" id="ARBA00023125"/>
    </source>
</evidence>
<feature type="region of interest" description="Disordered" evidence="6">
    <location>
        <begin position="141"/>
        <end position="203"/>
    </location>
</feature>
<protein>
    <submittedName>
        <fullName evidence="9">Transcription factor atf1</fullName>
    </submittedName>
</protein>
<dbReference type="Proteomes" id="UP000693942">
    <property type="component" value="Unassembled WGS sequence"/>
</dbReference>
<evidence type="ECO:0000256" key="7">
    <source>
        <dbReference type="SAM" id="SignalP"/>
    </source>
</evidence>
<dbReference type="AlphaFoldDB" id="A0A8J5U5L5"/>
<keyword evidence="4" id="KW-0804">Transcription</keyword>
<dbReference type="EMBL" id="JAELUR010000007">
    <property type="protein sequence ID" value="KAG7429139.1"/>
    <property type="molecule type" value="Genomic_DNA"/>
</dbReference>
<feature type="signal peptide" evidence="7">
    <location>
        <begin position="1"/>
        <end position="18"/>
    </location>
</feature>
<keyword evidence="2" id="KW-0805">Transcription regulation</keyword>
<evidence type="ECO:0000259" key="8">
    <source>
        <dbReference type="PROSITE" id="PS50217"/>
    </source>
</evidence>
<evidence type="ECO:0000256" key="1">
    <source>
        <dbReference type="ARBA" id="ARBA00004123"/>
    </source>
</evidence>
<evidence type="ECO:0000256" key="5">
    <source>
        <dbReference type="ARBA" id="ARBA00023242"/>
    </source>
</evidence>
<dbReference type="SMART" id="SM00338">
    <property type="entry name" value="BRLZ"/>
    <property type="match status" value="1"/>
</dbReference>
<gene>
    <name evidence="9" type="primary">atf1-6</name>
    <name evidence="9" type="ORF">Forpi1262_v009418</name>
</gene>
<sequence length="330" mass="36304">MMTRTRVAIFLFSRPISGVFPAVLLHDQKDSNYGPRLSNSKHLLPLDPKKYTTVWELPNPSRSPHRALLTPTITTQRIGLFMLAQGRDGARSTNQFAVASGAPGHAHLAPVAPQNMNTSPLVSRVNGGSIGSACGMSEFSVASDGSEQARPNIRGKGKRNPSPANGQQRADEPPIRAPPSKKSKTNAAAINSDMDFSDESKTKLEDSGYKLKMTDEENRKNFLDRNRIAALKCRQRKKQWLINLQTKVEIFNTENDDLAVQVTRLRDEAVNLKTLLFAHKDCPVTQQQGLHGAFISQVVGPFNPQIDPYGIAAPMPNQIMAGQGVQRRFS</sequence>
<dbReference type="GO" id="GO:0003677">
    <property type="term" value="F:DNA binding"/>
    <property type="evidence" value="ECO:0007669"/>
    <property type="project" value="UniProtKB-KW"/>
</dbReference>